<evidence type="ECO:0000256" key="2">
    <source>
        <dbReference type="ARBA" id="ARBA00023274"/>
    </source>
</evidence>
<dbReference type="InterPro" id="IPR023803">
    <property type="entry name" value="Ribosomal_bS16_dom_sf"/>
</dbReference>
<dbReference type="GO" id="GO:0015935">
    <property type="term" value="C:small ribosomal subunit"/>
    <property type="evidence" value="ECO:0007669"/>
    <property type="project" value="TreeGrafter"/>
</dbReference>
<dbReference type="PANTHER" id="PTHR12919">
    <property type="entry name" value="30S RIBOSOMAL PROTEIN S16"/>
    <property type="match status" value="1"/>
</dbReference>
<evidence type="ECO:0000256" key="4">
    <source>
        <dbReference type="SAM" id="MobiDB-lite"/>
    </source>
</evidence>
<organism evidence="5 6">
    <name type="scientific">Candidatus Niyogibacteria bacterium CG10_big_fil_rev_8_21_14_0_10_42_19</name>
    <dbReference type="NCBI Taxonomy" id="1974725"/>
    <lineage>
        <taxon>Bacteria</taxon>
        <taxon>Candidatus Niyogiibacteriota</taxon>
    </lineage>
</organism>
<dbReference type="HAMAP" id="MF_00385">
    <property type="entry name" value="Ribosomal_bS16"/>
    <property type="match status" value="1"/>
</dbReference>
<comment type="similarity">
    <text evidence="3">Belongs to the bacterial ribosomal protein bS16 family.</text>
</comment>
<feature type="compositionally biased region" description="Basic and acidic residues" evidence="4">
    <location>
        <begin position="158"/>
        <end position="167"/>
    </location>
</feature>
<dbReference type="EMBL" id="PFCN01000017">
    <property type="protein sequence ID" value="PIR70464.1"/>
    <property type="molecule type" value="Genomic_DNA"/>
</dbReference>
<proteinExistence type="inferred from homology"/>
<dbReference type="Proteomes" id="UP000229383">
    <property type="component" value="Unassembled WGS sequence"/>
</dbReference>
<dbReference type="NCBIfam" id="TIGR00002">
    <property type="entry name" value="S16"/>
    <property type="match status" value="1"/>
</dbReference>
<feature type="compositionally biased region" description="Basic and acidic residues" evidence="4">
    <location>
        <begin position="135"/>
        <end position="149"/>
    </location>
</feature>
<dbReference type="PANTHER" id="PTHR12919:SF20">
    <property type="entry name" value="SMALL RIBOSOMAL SUBUNIT PROTEIN BS16M"/>
    <property type="match status" value="1"/>
</dbReference>
<keyword evidence="1 3" id="KW-0689">Ribosomal protein</keyword>
<dbReference type="GO" id="GO:0006412">
    <property type="term" value="P:translation"/>
    <property type="evidence" value="ECO:0007669"/>
    <property type="project" value="UniProtKB-UniRule"/>
</dbReference>
<sequence length="167" mass="18528">MLIIRLQRVGRKNDPNYRIIITDKRKAMNTGAFLEILGSYDPRKNRVDLKEDRIKHWLAHGAQASGTVHNLLVDAKIIQGKKRKVSPTPPAKSADAEEPKEGTAKPAKTKEEVPEPAETKERVKKEPDDEAETEEPAKADEAPKTEKEAPAPATEEPAENKPEDPAV</sequence>
<comment type="caution">
    <text evidence="5">The sequence shown here is derived from an EMBL/GenBank/DDBJ whole genome shotgun (WGS) entry which is preliminary data.</text>
</comment>
<keyword evidence="2 3" id="KW-0687">Ribonucleoprotein</keyword>
<gene>
    <name evidence="3 5" type="primary">rpsP</name>
    <name evidence="5" type="ORF">COU46_01490</name>
</gene>
<dbReference type="AlphaFoldDB" id="A0A2H0THL4"/>
<dbReference type="GO" id="GO:0005737">
    <property type="term" value="C:cytoplasm"/>
    <property type="evidence" value="ECO:0007669"/>
    <property type="project" value="UniProtKB-ARBA"/>
</dbReference>
<feature type="region of interest" description="Disordered" evidence="4">
    <location>
        <begin position="78"/>
        <end position="167"/>
    </location>
</feature>
<dbReference type="Gene3D" id="3.30.1320.10">
    <property type="match status" value="1"/>
</dbReference>
<dbReference type="InterPro" id="IPR000307">
    <property type="entry name" value="Ribosomal_bS16"/>
</dbReference>
<evidence type="ECO:0000313" key="5">
    <source>
        <dbReference type="EMBL" id="PIR70464.1"/>
    </source>
</evidence>
<reference evidence="6" key="1">
    <citation type="submission" date="2017-09" db="EMBL/GenBank/DDBJ databases">
        <title>Depth-based differentiation of microbial function through sediment-hosted aquifers and enrichment of novel symbionts in the deep terrestrial subsurface.</title>
        <authorList>
            <person name="Probst A.J."/>
            <person name="Ladd B."/>
            <person name="Jarett J.K."/>
            <person name="Geller-Mcgrath D.E."/>
            <person name="Sieber C.M.K."/>
            <person name="Emerson J.B."/>
            <person name="Anantharaman K."/>
            <person name="Thomas B.C."/>
            <person name="Malmstrom R."/>
            <person name="Stieglmeier M."/>
            <person name="Klingl A."/>
            <person name="Woyke T."/>
            <person name="Ryan C.M."/>
            <person name="Banfield J.F."/>
        </authorList>
    </citation>
    <scope>NUCLEOTIDE SEQUENCE [LARGE SCALE GENOMIC DNA]</scope>
</reference>
<feature type="compositionally biased region" description="Basic and acidic residues" evidence="4">
    <location>
        <begin position="94"/>
        <end position="127"/>
    </location>
</feature>
<dbReference type="GO" id="GO:0003735">
    <property type="term" value="F:structural constituent of ribosome"/>
    <property type="evidence" value="ECO:0007669"/>
    <property type="project" value="InterPro"/>
</dbReference>
<protein>
    <recommendedName>
        <fullName evidence="3">Small ribosomal subunit protein bS16</fullName>
    </recommendedName>
</protein>
<evidence type="ECO:0000313" key="6">
    <source>
        <dbReference type="Proteomes" id="UP000229383"/>
    </source>
</evidence>
<accession>A0A2H0THL4</accession>
<evidence type="ECO:0000256" key="1">
    <source>
        <dbReference type="ARBA" id="ARBA00022980"/>
    </source>
</evidence>
<name>A0A2H0THL4_9BACT</name>
<evidence type="ECO:0000256" key="3">
    <source>
        <dbReference type="HAMAP-Rule" id="MF_00385"/>
    </source>
</evidence>
<dbReference type="Pfam" id="PF00886">
    <property type="entry name" value="Ribosomal_S16"/>
    <property type="match status" value="1"/>
</dbReference>
<dbReference type="SUPFAM" id="SSF54565">
    <property type="entry name" value="Ribosomal protein S16"/>
    <property type="match status" value="1"/>
</dbReference>